<dbReference type="GO" id="GO:0016787">
    <property type="term" value="F:hydrolase activity"/>
    <property type="evidence" value="ECO:0007669"/>
    <property type="project" value="UniProtKB-KW"/>
</dbReference>
<name>A0A5N5RKM0_9BIFI</name>
<sequence length="352" mass="39437">MVLPLIDEHRYAEEMNGKVLPALAQCRVEGWMEPAQSDDLLDPAVPGKLHYVCYDAAKFDALRINDATAVFRGAIVVSHGFTEFAAKYAEMVWYFLLAGYSVCVFEHRGHGYSARDVGNPSLVWIDDWRRYVADLAKFSDTVGKRYADGMPLNLFCHSMGGAIGIGVLEQHPTLFDKAVLSCPMVAPATGMPNWLAGVLAELFCCIGLGRHKVFGQSEFTSELNMDDHPGASEARVRWFQQQRIDDARQQTYAATFSWVCQAVRMSRAIQRPEACANIETPILMFQAGRDVWVLNEPQNRFIAAVNNSGGDATLVRFDDSLHEIFSMPNAILDPYLRRILDFFDSPELPQLM</sequence>
<dbReference type="OrthoDB" id="9806902at2"/>
<dbReference type="PANTHER" id="PTHR11614">
    <property type="entry name" value="PHOSPHOLIPASE-RELATED"/>
    <property type="match status" value="1"/>
</dbReference>
<reference evidence="2 3" key="1">
    <citation type="journal article" date="2019" name="Int. J. Syst. Evol. Microbiol.">
        <title>Bifidobacterium jacchi sp. nov., isolated from the faeces of a baby common marmoset (Callithrix jacchus).</title>
        <authorList>
            <person name="Modesto M."/>
            <person name="Watanabe K."/>
            <person name="Arita M."/>
            <person name="Satti M."/>
            <person name="Oki K."/>
            <person name="Sciavilla P."/>
            <person name="Patavino C."/>
            <person name="Camma C."/>
            <person name="Michelini S."/>
            <person name="Sgorbati B."/>
            <person name="Mattarelli P."/>
        </authorList>
    </citation>
    <scope>NUCLEOTIDE SEQUENCE [LARGE SCALE GENOMIC DNA]</scope>
    <source>
        <strain evidence="2 3">MRM 9.3</strain>
    </source>
</reference>
<keyword evidence="2" id="KW-0378">Hydrolase</keyword>
<keyword evidence="3" id="KW-1185">Reference proteome</keyword>
<protein>
    <submittedName>
        <fullName evidence="2">Alpha/beta hydrolase</fullName>
    </submittedName>
</protein>
<evidence type="ECO:0000313" key="3">
    <source>
        <dbReference type="Proteomes" id="UP000326336"/>
    </source>
</evidence>
<comment type="caution">
    <text evidence="2">The sequence shown here is derived from an EMBL/GenBank/DDBJ whole genome shotgun (WGS) entry which is preliminary data.</text>
</comment>
<gene>
    <name evidence="2" type="ORF">EHS19_03355</name>
</gene>
<dbReference type="Proteomes" id="UP000326336">
    <property type="component" value="Unassembled WGS sequence"/>
</dbReference>
<dbReference type="InterPro" id="IPR029058">
    <property type="entry name" value="AB_hydrolase_fold"/>
</dbReference>
<dbReference type="InterPro" id="IPR022742">
    <property type="entry name" value="Hydrolase_4"/>
</dbReference>
<dbReference type="AlphaFoldDB" id="A0A5N5RKM0"/>
<dbReference type="Gene3D" id="3.40.50.1820">
    <property type="entry name" value="alpha/beta hydrolase"/>
    <property type="match status" value="1"/>
</dbReference>
<proteinExistence type="predicted"/>
<feature type="domain" description="Serine aminopeptidase S33" evidence="1">
    <location>
        <begin position="72"/>
        <end position="325"/>
    </location>
</feature>
<dbReference type="RefSeq" id="WP_151916384.1">
    <property type="nucleotide sequence ID" value="NZ_RQSP01000007.1"/>
</dbReference>
<dbReference type="EMBL" id="RQSP01000007">
    <property type="protein sequence ID" value="KAB5607827.1"/>
    <property type="molecule type" value="Genomic_DNA"/>
</dbReference>
<evidence type="ECO:0000259" key="1">
    <source>
        <dbReference type="Pfam" id="PF12146"/>
    </source>
</evidence>
<evidence type="ECO:0000313" key="2">
    <source>
        <dbReference type="EMBL" id="KAB5607827.1"/>
    </source>
</evidence>
<organism evidence="2 3">
    <name type="scientific">Bifidobacterium jacchi</name>
    <dbReference type="NCBI Taxonomy" id="2490545"/>
    <lineage>
        <taxon>Bacteria</taxon>
        <taxon>Bacillati</taxon>
        <taxon>Actinomycetota</taxon>
        <taxon>Actinomycetes</taxon>
        <taxon>Bifidobacteriales</taxon>
        <taxon>Bifidobacteriaceae</taxon>
        <taxon>Bifidobacterium</taxon>
    </lineage>
</organism>
<dbReference type="SUPFAM" id="SSF53474">
    <property type="entry name" value="alpha/beta-Hydrolases"/>
    <property type="match status" value="1"/>
</dbReference>
<accession>A0A5N5RKM0</accession>
<dbReference type="Pfam" id="PF12146">
    <property type="entry name" value="Hydrolase_4"/>
    <property type="match status" value="1"/>
</dbReference>
<dbReference type="InterPro" id="IPR051044">
    <property type="entry name" value="MAG_DAG_Lipase"/>
</dbReference>